<dbReference type="STRING" id="1033810.HLPCO_000514"/>
<evidence type="ECO:0000313" key="3">
    <source>
        <dbReference type="Proteomes" id="UP000005707"/>
    </source>
</evidence>
<keyword evidence="1" id="KW-0963">Cytoplasm</keyword>
<dbReference type="Gene3D" id="3.40.1080.10">
    <property type="entry name" value="Glutaconate Coenzyme A-transferase"/>
    <property type="match status" value="2"/>
</dbReference>
<dbReference type="Pfam" id="PF04223">
    <property type="entry name" value="CitF"/>
    <property type="match status" value="1"/>
</dbReference>
<reference evidence="2 3" key="2">
    <citation type="journal article" date="2013" name="PLoS ONE">
        <title>INDIGO - INtegrated Data Warehouse of MIcrobial GenOmes with Examples from the Red Sea Extremophiles.</title>
        <authorList>
            <person name="Alam I."/>
            <person name="Antunes A."/>
            <person name="Kamau A.A."/>
            <person name="Ba Alawi W."/>
            <person name="Kalkatawi M."/>
            <person name="Stingl U."/>
            <person name="Bajic V.B."/>
        </authorList>
    </citation>
    <scope>NUCLEOTIDE SEQUENCE [LARGE SCALE GENOMIC DNA]</scope>
    <source>
        <strain evidence="2 3">SSD-17B</strain>
    </source>
</reference>
<dbReference type="GO" id="GO:0009346">
    <property type="term" value="C:ATP-independent citrate lyase complex"/>
    <property type="evidence" value="ECO:0007669"/>
    <property type="project" value="UniProtKB-UniRule"/>
</dbReference>
<accession>U2EG03</accession>
<comment type="catalytic activity">
    <reaction evidence="1">
        <text>citrate = oxaloacetate + acetate</text>
        <dbReference type="Rhea" id="RHEA:10760"/>
        <dbReference type="ChEBI" id="CHEBI:16452"/>
        <dbReference type="ChEBI" id="CHEBI:16947"/>
        <dbReference type="ChEBI" id="CHEBI:30089"/>
        <dbReference type="EC" id="4.1.3.6"/>
    </reaction>
</comment>
<dbReference type="InterPro" id="IPR037171">
    <property type="entry name" value="NagB/RpiA_transferase-like"/>
</dbReference>
<dbReference type="GO" id="GO:0005737">
    <property type="term" value="C:cytoplasm"/>
    <property type="evidence" value="ECO:0007669"/>
    <property type="project" value="UniProtKB-SubCell"/>
</dbReference>
<dbReference type="PIRSF" id="PIRSF009451">
    <property type="entry name" value="Citrt_lyas_alpha"/>
    <property type="match status" value="1"/>
</dbReference>
<keyword evidence="1 2" id="KW-0456">Lyase</keyword>
<sequence>MKIKGYKKDIPKFKGTHGNKQMDLIKPTKQNNSKHKVRESIASLLDELMLKDGMTLSFHHHLRNGDYVLNMVMDEIHKRNLCDLTIFASAIFPCHEPLVKLIEDGVVTQIYAAYISGPVADAINQGKMNKVAVMHTHGGRPRLVESGDVTIDYAFIAAPTCDQMGNINGSIGKSACGALGYAYTDAHFAKQTIAITDHLVDDLLDNVHIEGRFVDHIINVDSIGDPEGIVSGTTKITKNPIGLRIARLATDVIKHSGYFETGFSFQTGAGGTSLAVANYLKELMKQDQVKGRFASGGITGYIVDMHEEDLFDTLYDVQCFDLDAVKSIKDNERHIQMSASRYANINDDNIVNDLDFVILGATEMDTDFNVNVTTTSTGEIMGGSGGHSDTAYGANVTIIVSQLFNARIPLIKDKVICKTTPGETVDVLVTERGIAVNPKRIDLIERFEKANLPLKTIKELKEISDQLVGKPQEIKFTDEVIGIVEYRDGTVIDYLYKKA</sequence>
<dbReference type="Proteomes" id="UP000005707">
    <property type="component" value="Unassembled WGS sequence"/>
</dbReference>
<dbReference type="PANTHER" id="PTHR40596:SF1">
    <property type="entry name" value="CITRATE LYASE ALPHA CHAIN"/>
    <property type="match status" value="1"/>
</dbReference>
<dbReference type="InterPro" id="IPR006472">
    <property type="entry name" value="Citrate_lyase_asu"/>
</dbReference>
<dbReference type="OrthoDB" id="9767643at2"/>
<comment type="caution">
    <text evidence="2">The sequence shown here is derived from an EMBL/GenBank/DDBJ whole genome shotgun (WGS) entry which is preliminary data.</text>
</comment>
<name>U2EG03_9MOLU</name>
<comment type="subcellular location">
    <subcellularLocation>
        <location evidence="1">Cytoplasm</location>
    </subcellularLocation>
</comment>
<keyword evidence="1" id="KW-0808">Transferase</keyword>
<protein>
    <recommendedName>
        <fullName evidence="1">Citrate lyase alpha chain</fullName>
        <shortName evidence="1">Citrase alpha chain</shortName>
        <ecNumber evidence="1">2.8.3.10</ecNumber>
        <ecNumber evidence="1">4.1.3.6</ecNumber>
    </recommendedName>
    <alternativeName>
        <fullName evidence="1">Citrate (pro-3S)-lyase alpha chain</fullName>
    </alternativeName>
    <alternativeName>
        <fullName evidence="1">Citrate CoA-transferase subunit</fullName>
    </alternativeName>
</protein>
<dbReference type="AlphaFoldDB" id="U2EG03"/>
<dbReference type="EC" id="2.8.3.10" evidence="1"/>
<dbReference type="eggNOG" id="COG3051">
    <property type="taxonomic scope" value="Bacteria"/>
</dbReference>
<dbReference type="GO" id="GO:0006084">
    <property type="term" value="P:acetyl-CoA metabolic process"/>
    <property type="evidence" value="ECO:0007669"/>
    <property type="project" value="UniProtKB-UniRule"/>
</dbReference>
<dbReference type="EMBL" id="AFNU02000001">
    <property type="protein sequence ID" value="ERJ13848.1"/>
    <property type="molecule type" value="Genomic_DNA"/>
</dbReference>
<reference evidence="2 3" key="1">
    <citation type="journal article" date="2011" name="J. Bacteriol.">
        <title>Genome sequence of Haloplasma contractile, an unusual contractile bacterium from a deep-sea anoxic brine lake.</title>
        <authorList>
            <person name="Antunes A."/>
            <person name="Alam I."/>
            <person name="El Dorry H."/>
            <person name="Siam R."/>
            <person name="Robertson A."/>
            <person name="Bajic V.B."/>
            <person name="Stingl U."/>
        </authorList>
    </citation>
    <scope>NUCLEOTIDE SEQUENCE [LARGE SCALE GENOMIC DNA]</scope>
    <source>
        <strain evidence="2 3">SSD-17B</strain>
    </source>
</reference>
<dbReference type="GO" id="GO:0008814">
    <property type="term" value="F:citrate CoA-transferase activity"/>
    <property type="evidence" value="ECO:0007669"/>
    <property type="project" value="UniProtKB-UniRule"/>
</dbReference>
<dbReference type="GO" id="GO:0008815">
    <property type="term" value="F:citrate (pro-3S)-lyase activity"/>
    <property type="evidence" value="ECO:0007669"/>
    <property type="project" value="UniProtKB-UniRule"/>
</dbReference>
<comment type="catalytic activity">
    <reaction evidence="1">
        <text>citrate + acetyl-CoA = (3S)-citryl-CoA + acetate</text>
        <dbReference type="Rhea" id="RHEA:19405"/>
        <dbReference type="ChEBI" id="CHEBI:16947"/>
        <dbReference type="ChEBI" id="CHEBI:30089"/>
        <dbReference type="ChEBI" id="CHEBI:57288"/>
        <dbReference type="ChEBI" id="CHEBI:57321"/>
        <dbReference type="EC" id="2.8.3.10"/>
    </reaction>
</comment>
<dbReference type="InParanoid" id="U2EG03"/>
<dbReference type="EC" id="4.1.3.6" evidence="1"/>
<dbReference type="NCBIfam" id="TIGR01584">
    <property type="entry name" value="citF"/>
    <property type="match status" value="1"/>
</dbReference>
<keyword evidence="3" id="KW-1185">Reference proteome</keyword>
<evidence type="ECO:0000256" key="1">
    <source>
        <dbReference type="PIRNR" id="PIRNR009451"/>
    </source>
</evidence>
<dbReference type="RefSeq" id="WP_008826045.1">
    <property type="nucleotide sequence ID" value="NZ_AFNU02000001.1"/>
</dbReference>
<organism evidence="2 3">
    <name type="scientific">Haloplasma contractile SSD-17B</name>
    <dbReference type="NCBI Taxonomy" id="1033810"/>
    <lineage>
        <taxon>Bacteria</taxon>
        <taxon>Bacillati</taxon>
        <taxon>Mycoplasmatota</taxon>
        <taxon>Mollicutes</taxon>
        <taxon>Haloplasmatales</taxon>
        <taxon>Haloplasmataceae</taxon>
        <taxon>Haloplasma</taxon>
    </lineage>
</organism>
<dbReference type="PANTHER" id="PTHR40596">
    <property type="entry name" value="CITRATE LYASE ALPHA CHAIN"/>
    <property type="match status" value="1"/>
</dbReference>
<evidence type="ECO:0000313" key="2">
    <source>
        <dbReference type="EMBL" id="ERJ13848.1"/>
    </source>
</evidence>
<dbReference type="SUPFAM" id="SSF100950">
    <property type="entry name" value="NagB/RpiA/CoA transferase-like"/>
    <property type="match status" value="2"/>
</dbReference>
<gene>
    <name evidence="2" type="ORF">HLPCO_000514</name>
</gene>
<proteinExistence type="predicted"/>